<proteinExistence type="predicted"/>
<dbReference type="EMBL" id="BK015328">
    <property type="protein sequence ID" value="DAE01599.1"/>
    <property type="molecule type" value="Genomic_DNA"/>
</dbReference>
<dbReference type="InterPro" id="IPR012340">
    <property type="entry name" value="NA-bd_OB-fold"/>
</dbReference>
<reference evidence="3" key="1">
    <citation type="journal article" date="2021" name="Proc. Natl. Acad. Sci. U.S.A.">
        <title>A Catalog of Tens of Thousands of Viruses from Human Metagenomes Reveals Hidden Associations with Chronic Diseases.</title>
        <authorList>
            <person name="Tisza M.J."/>
            <person name="Buck C.B."/>
        </authorList>
    </citation>
    <scope>NUCLEOTIDE SEQUENCE</scope>
    <source>
        <strain evidence="3">Ctkyp1</strain>
    </source>
</reference>
<dbReference type="Pfam" id="PF00436">
    <property type="entry name" value="SSB"/>
    <property type="match status" value="1"/>
</dbReference>
<dbReference type="Gene3D" id="2.40.50.140">
    <property type="entry name" value="Nucleic acid-binding proteins"/>
    <property type="match status" value="1"/>
</dbReference>
<keyword evidence="1 2" id="KW-0238">DNA-binding</keyword>
<name>A0A8S5P3D8_9CAUD</name>
<evidence type="ECO:0000313" key="3">
    <source>
        <dbReference type="EMBL" id="DAE01599.1"/>
    </source>
</evidence>
<protein>
    <submittedName>
        <fullName evidence="3">Single-stranded DNA-binding protein</fullName>
    </submittedName>
</protein>
<dbReference type="GO" id="GO:0003697">
    <property type="term" value="F:single-stranded DNA binding"/>
    <property type="evidence" value="ECO:0007669"/>
    <property type="project" value="InterPro"/>
</dbReference>
<organism evidence="3">
    <name type="scientific">Siphoviridae sp. ctkyp1</name>
    <dbReference type="NCBI Taxonomy" id="2825646"/>
    <lineage>
        <taxon>Viruses</taxon>
        <taxon>Duplodnaviria</taxon>
        <taxon>Heunggongvirae</taxon>
        <taxon>Uroviricota</taxon>
        <taxon>Caudoviricetes</taxon>
    </lineage>
</organism>
<evidence type="ECO:0000256" key="1">
    <source>
        <dbReference type="ARBA" id="ARBA00023125"/>
    </source>
</evidence>
<dbReference type="SUPFAM" id="SSF50249">
    <property type="entry name" value="Nucleic acid-binding proteins"/>
    <property type="match status" value="1"/>
</dbReference>
<dbReference type="PROSITE" id="PS50935">
    <property type="entry name" value="SSB"/>
    <property type="match status" value="1"/>
</dbReference>
<sequence length="206" mass="24015">MKMRSENQVLLSGDIPQGFIQTHENHNGRKMYTGEMHIFRDNCIYDVIPVITTEEMVKRGTDFTVSVYGEMRSRKDHKLTVDYVTALGIDYLDRPEEKDANEVYLIGDVINIIPLKVVKEEGEEKGNWILARVLLSVKRAKRRNGHQKSDCISCLVWNENAETVRNLEKGQKLKVFGRFQSRERWCSEKQERITELDVSVKRLEIL</sequence>
<evidence type="ECO:0000256" key="2">
    <source>
        <dbReference type="PROSITE-ProRule" id="PRU00252"/>
    </source>
</evidence>
<accession>A0A8S5P3D8</accession>
<dbReference type="InterPro" id="IPR000424">
    <property type="entry name" value="Primosome_PriB/ssb"/>
</dbReference>